<name>A0ABQ4PSK9_9PROT</name>
<dbReference type="InterPro" id="IPR043129">
    <property type="entry name" value="ATPase_NBD"/>
</dbReference>
<proteinExistence type="predicted"/>
<evidence type="ECO:0000259" key="2">
    <source>
        <dbReference type="Pfam" id="PF21697"/>
    </source>
</evidence>
<dbReference type="Pfam" id="PF21697">
    <property type="entry name" value="Ppx_C"/>
    <property type="match status" value="1"/>
</dbReference>
<comment type="caution">
    <text evidence="3">The sequence shown here is derived from an EMBL/GenBank/DDBJ whole genome shotgun (WGS) entry which is preliminary data.</text>
</comment>
<dbReference type="SUPFAM" id="SSF53067">
    <property type="entry name" value="Actin-like ATPase domain"/>
    <property type="match status" value="2"/>
</dbReference>
<dbReference type="SUPFAM" id="SSF109604">
    <property type="entry name" value="HD-domain/PDEase-like"/>
    <property type="match status" value="1"/>
</dbReference>
<dbReference type="Proteomes" id="UP001161064">
    <property type="component" value="Unassembled WGS sequence"/>
</dbReference>
<dbReference type="PANTHER" id="PTHR30005">
    <property type="entry name" value="EXOPOLYPHOSPHATASE"/>
    <property type="match status" value="1"/>
</dbReference>
<dbReference type="CDD" id="cd24052">
    <property type="entry name" value="ASKHA_NBD_HpPPX-GppA-like"/>
    <property type="match status" value="1"/>
</dbReference>
<dbReference type="Gene3D" id="3.30.420.150">
    <property type="entry name" value="Exopolyphosphatase. Domain 2"/>
    <property type="match status" value="1"/>
</dbReference>
<dbReference type="RefSeq" id="WP_284358467.1">
    <property type="nucleotide sequence ID" value="NZ_BPFZ01000001.1"/>
</dbReference>
<dbReference type="EMBL" id="BPFZ01000001">
    <property type="protein sequence ID" value="GIU65995.1"/>
    <property type="molecule type" value="Genomic_DNA"/>
</dbReference>
<reference evidence="3" key="2">
    <citation type="journal article" date="2023" name="ISME Commun">
        <title>Characterization of a bloom-associated alphaproteobacterial lineage, 'Candidatus Phycosocius': insights into freshwater algal-bacterial interactions.</title>
        <authorList>
            <person name="Tanabe Y."/>
            <person name="Yamaguchi H."/>
            <person name="Yoshida M."/>
            <person name="Kai A."/>
            <person name="Okazaki Y."/>
        </authorList>
    </citation>
    <scope>NUCLEOTIDE SEQUENCE</scope>
    <source>
        <strain evidence="3">BOTRYCO-1</strain>
    </source>
</reference>
<feature type="domain" description="Exopolyphosphatase C-terminal" evidence="2">
    <location>
        <begin position="356"/>
        <end position="491"/>
    </location>
</feature>
<evidence type="ECO:0000313" key="4">
    <source>
        <dbReference type="Proteomes" id="UP001161064"/>
    </source>
</evidence>
<dbReference type="InterPro" id="IPR050273">
    <property type="entry name" value="GppA/Ppx_hydrolase"/>
</dbReference>
<evidence type="ECO:0000259" key="1">
    <source>
        <dbReference type="Pfam" id="PF02541"/>
    </source>
</evidence>
<protein>
    <submittedName>
        <fullName evidence="3">Exopolyphosphatase</fullName>
    </submittedName>
</protein>
<dbReference type="Gene3D" id="1.10.3210.10">
    <property type="entry name" value="Hypothetical protein af1432"/>
    <property type="match status" value="1"/>
</dbReference>
<dbReference type="Gene3D" id="3.30.420.40">
    <property type="match status" value="1"/>
</dbReference>
<dbReference type="InterPro" id="IPR048951">
    <property type="entry name" value="Ppx_C"/>
</dbReference>
<dbReference type="Pfam" id="PF02541">
    <property type="entry name" value="Ppx-GppA"/>
    <property type="match status" value="1"/>
</dbReference>
<accession>A0ABQ4PSK9</accession>
<feature type="domain" description="Ppx/GppA phosphatase N-terminal" evidence="1">
    <location>
        <begin position="26"/>
        <end position="303"/>
    </location>
</feature>
<evidence type="ECO:0000313" key="3">
    <source>
        <dbReference type="EMBL" id="GIU65995.1"/>
    </source>
</evidence>
<keyword evidence="4" id="KW-1185">Reference proteome</keyword>
<dbReference type="InterPro" id="IPR003695">
    <property type="entry name" value="Ppx_GppA_N"/>
</dbReference>
<organism evidence="3 4">
    <name type="scientific">Candidatus Phycosocius spiralis</name>
    <dbReference type="NCBI Taxonomy" id="2815099"/>
    <lineage>
        <taxon>Bacteria</taxon>
        <taxon>Pseudomonadati</taxon>
        <taxon>Pseudomonadota</taxon>
        <taxon>Alphaproteobacteria</taxon>
        <taxon>Caulobacterales</taxon>
        <taxon>Caulobacterales incertae sedis</taxon>
        <taxon>Candidatus Phycosocius</taxon>
    </lineage>
</organism>
<reference evidence="3" key="1">
    <citation type="submission" date="2021-05" db="EMBL/GenBank/DDBJ databases">
        <authorList>
            <person name="Tanabe Y."/>
        </authorList>
    </citation>
    <scope>NUCLEOTIDE SEQUENCE</scope>
    <source>
        <strain evidence="3">BOTRYCO-1</strain>
    </source>
</reference>
<dbReference type="PANTHER" id="PTHR30005:SF0">
    <property type="entry name" value="RETROGRADE REGULATION PROTEIN 2"/>
    <property type="match status" value="1"/>
</dbReference>
<gene>
    <name evidence="3" type="primary">ppx1</name>
    <name evidence="3" type="ORF">PsB1_0149</name>
</gene>
<sequence length="501" mass="54492">MPKRFARSHVRERAVIDIGSNSVRLVIYRLEGRATAPILNEKVLAGLGRGLSQTGKLNQEGVRRALEALKRYRLLVEAIGVENVHAVATAAIRDASDGSDFVQNVFDHTGFKVKILSGHEEGRLSALGVLAGAPGAGGVAGDLGGSSLELVALGPNGPGLAESWPMGPLALGMIEPFDGASIQLSIERFLRQSEVLKRFKGCAFHAVGGAWRAIAKIDMITRNYPLQVLHNYAMSRAEAITICEFIAGQSRQSLERIDGAIGKRAETLPYAAGLMRSLLDFGAFEQVIISSHGLREGILLEDLSPEERAQDPLVAGAMAMVGQDPRMREFGEALFWWTLPLFEDLPPVFPDQRDEILRASACMLADVGAILHPDDRARIAFEIVLRAPYPAASHSERVFLARASARRYGAKLDEIESKLVSRLLDAERLVRADALGATIRLGAEISGRSARLLTQSTLKFEANKLMLSTQPSFRGLMTEQVVKRLNQLGNILKIPVEIQAN</sequence>